<dbReference type="SUPFAM" id="SSF52047">
    <property type="entry name" value="RNI-like"/>
    <property type="match status" value="1"/>
</dbReference>
<name>A0A061QRN6_9CHLO</name>
<organism evidence="3">
    <name type="scientific">Tetraselmis sp. GSL018</name>
    <dbReference type="NCBI Taxonomy" id="582737"/>
    <lineage>
        <taxon>Eukaryota</taxon>
        <taxon>Viridiplantae</taxon>
        <taxon>Chlorophyta</taxon>
        <taxon>core chlorophytes</taxon>
        <taxon>Chlorodendrophyceae</taxon>
        <taxon>Chlorodendrales</taxon>
        <taxon>Chlorodendraceae</taxon>
        <taxon>Tetraselmis</taxon>
    </lineage>
</organism>
<feature type="non-terminal residue" evidence="3">
    <location>
        <position position="1"/>
    </location>
</feature>
<dbReference type="EMBL" id="GBEZ01023564">
    <property type="protein sequence ID" value="JAC63332.1"/>
    <property type="molecule type" value="Transcribed_RNA"/>
</dbReference>
<evidence type="ECO:0000256" key="1">
    <source>
        <dbReference type="ARBA" id="ARBA00004430"/>
    </source>
</evidence>
<dbReference type="GO" id="GO:0005930">
    <property type="term" value="C:axoneme"/>
    <property type="evidence" value="ECO:0007669"/>
    <property type="project" value="UniProtKB-SubCell"/>
</dbReference>
<feature type="domain" description="At1g61320/AtMIF1 LRR" evidence="2">
    <location>
        <begin position="110"/>
        <end position="221"/>
    </location>
</feature>
<evidence type="ECO:0000313" key="3">
    <source>
        <dbReference type="EMBL" id="JAC63332.1"/>
    </source>
</evidence>
<dbReference type="InterPro" id="IPR032675">
    <property type="entry name" value="LRR_dom_sf"/>
</dbReference>
<dbReference type="Pfam" id="PF23622">
    <property type="entry name" value="LRR_At1g61320_AtMIF1"/>
    <property type="match status" value="1"/>
</dbReference>
<evidence type="ECO:0000259" key="2">
    <source>
        <dbReference type="Pfam" id="PF23622"/>
    </source>
</evidence>
<accession>A0A061QRN6</accession>
<feature type="non-terminal residue" evidence="3">
    <location>
        <position position="228"/>
    </location>
</feature>
<dbReference type="AlphaFoldDB" id="A0A061QRN6"/>
<comment type="subcellular location">
    <subcellularLocation>
        <location evidence="1">Cytoplasm</location>
        <location evidence="1">Cytoskeleton</location>
        <location evidence="1">Cilium axoneme</location>
    </subcellularLocation>
</comment>
<dbReference type="Gene3D" id="3.80.10.10">
    <property type="entry name" value="Ribonuclease Inhibitor"/>
    <property type="match status" value="1"/>
</dbReference>
<reference evidence="3" key="1">
    <citation type="submission" date="2014-05" db="EMBL/GenBank/DDBJ databases">
        <title>The transcriptome of the halophilic microalga Tetraselmis sp. GSL018 isolated from the Great Salt Lake, Utah.</title>
        <authorList>
            <person name="Jinkerson R.E."/>
            <person name="D'Adamo S."/>
            <person name="Posewitz M.C."/>
        </authorList>
    </citation>
    <scope>NUCLEOTIDE SEQUENCE</scope>
    <source>
        <strain evidence="3">GSL018</strain>
    </source>
</reference>
<sequence>GTLTALDASSCPGITGAAFSAIPPTSPLGSLKAAACSALLQVRIRLPGGCALRDAAFPGCPHLQSVEISVPSLEALNVSNCKSLTQLSIDAPRLRRLSAALCCQLEDFGLEIGSIVSVEELNLKQCSSLTSTGVDRLTSATSHLRDLNVNGCTRVSRVFVTGHAKLSFLDVSGCKALTTVRSSSPVLRSLRASGCGNLKDVELGTSRLDELQIRNTNLDCKVATLLYS</sequence>
<dbReference type="PANTHER" id="PTHR46433">
    <property type="entry name" value="ANK_REP_REGION DOMAIN-CONTAINING PROTEIN-RELATED"/>
    <property type="match status" value="1"/>
</dbReference>
<dbReference type="InterPro" id="IPR055357">
    <property type="entry name" value="LRR_At1g61320_AtMIF1"/>
</dbReference>
<gene>
    <name evidence="3" type="ORF">TSPGSL018_20932</name>
</gene>
<proteinExistence type="predicted"/>
<dbReference type="PANTHER" id="PTHR46433:SF1">
    <property type="entry name" value="ANKYRIN REPEAT-CONTAINING PROTEIN"/>
    <property type="match status" value="1"/>
</dbReference>
<protein>
    <submittedName>
        <fullName evidence="3">Rni-like protein</fullName>
    </submittedName>
</protein>